<comment type="catalytic activity">
    <reaction evidence="1">
        <text>ATP + protein L-histidine = ADP + protein N-phospho-L-histidine.</text>
        <dbReference type="EC" id="2.7.13.3"/>
    </reaction>
</comment>
<feature type="compositionally biased region" description="Polar residues" evidence="7">
    <location>
        <begin position="582"/>
        <end position="592"/>
    </location>
</feature>
<feature type="transmembrane region" description="Helical" evidence="8">
    <location>
        <begin position="207"/>
        <end position="228"/>
    </location>
</feature>
<keyword evidence="5" id="KW-0418">Kinase</keyword>
<dbReference type="Proteomes" id="UP000243250">
    <property type="component" value="Unassembled WGS sequence"/>
</dbReference>
<keyword evidence="8" id="KW-0812">Transmembrane</keyword>
<dbReference type="InterPro" id="IPR013656">
    <property type="entry name" value="PAS_4"/>
</dbReference>
<dbReference type="SUPFAM" id="SSF55874">
    <property type="entry name" value="ATPase domain of HSP90 chaperone/DNA topoisomerase II/histidine kinase"/>
    <property type="match status" value="1"/>
</dbReference>
<feature type="transmembrane region" description="Helical" evidence="8">
    <location>
        <begin position="144"/>
        <end position="168"/>
    </location>
</feature>
<dbReference type="PROSITE" id="PS50112">
    <property type="entry name" value="PAS"/>
    <property type="match status" value="1"/>
</dbReference>
<evidence type="ECO:0000313" key="12">
    <source>
        <dbReference type="Proteomes" id="UP000243250"/>
    </source>
</evidence>
<evidence type="ECO:0000256" key="6">
    <source>
        <dbReference type="ARBA" id="ARBA00023012"/>
    </source>
</evidence>
<feature type="transmembrane region" description="Helical" evidence="8">
    <location>
        <begin position="101"/>
        <end position="124"/>
    </location>
</feature>
<keyword evidence="8" id="KW-1133">Transmembrane helix</keyword>
<evidence type="ECO:0000259" key="9">
    <source>
        <dbReference type="PROSITE" id="PS50109"/>
    </source>
</evidence>
<dbReference type="SMART" id="SM00387">
    <property type="entry name" value="HATPase_c"/>
    <property type="match status" value="1"/>
</dbReference>
<dbReference type="InterPro" id="IPR004358">
    <property type="entry name" value="Sig_transdc_His_kin-like_C"/>
</dbReference>
<accession>A0A1I6HD92</accession>
<feature type="transmembrane region" description="Helical" evidence="8">
    <location>
        <begin position="6"/>
        <end position="27"/>
    </location>
</feature>
<evidence type="ECO:0000313" key="11">
    <source>
        <dbReference type="EMBL" id="SFR52318.1"/>
    </source>
</evidence>
<evidence type="ECO:0000256" key="2">
    <source>
        <dbReference type="ARBA" id="ARBA00012438"/>
    </source>
</evidence>
<evidence type="ECO:0000256" key="7">
    <source>
        <dbReference type="SAM" id="MobiDB-lite"/>
    </source>
</evidence>
<dbReference type="Gene3D" id="3.30.565.10">
    <property type="entry name" value="Histidine kinase-like ATPase, C-terminal domain"/>
    <property type="match status" value="1"/>
</dbReference>
<dbReference type="InterPro" id="IPR031621">
    <property type="entry name" value="HisKA_7TM"/>
</dbReference>
<organism evidence="11 12">
    <name type="scientific">Halogeometricum limi</name>
    <dbReference type="NCBI Taxonomy" id="555875"/>
    <lineage>
        <taxon>Archaea</taxon>
        <taxon>Methanobacteriati</taxon>
        <taxon>Methanobacteriota</taxon>
        <taxon>Stenosarchaea group</taxon>
        <taxon>Halobacteria</taxon>
        <taxon>Halobacteriales</taxon>
        <taxon>Haloferacaceae</taxon>
        <taxon>Halogeometricum</taxon>
    </lineage>
</organism>
<dbReference type="GO" id="GO:0000155">
    <property type="term" value="F:phosphorelay sensor kinase activity"/>
    <property type="evidence" value="ECO:0007669"/>
    <property type="project" value="InterPro"/>
</dbReference>
<dbReference type="SUPFAM" id="SSF55785">
    <property type="entry name" value="PYP-like sensor domain (PAS domain)"/>
    <property type="match status" value="2"/>
</dbReference>
<dbReference type="CDD" id="cd00130">
    <property type="entry name" value="PAS"/>
    <property type="match status" value="2"/>
</dbReference>
<dbReference type="PANTHER" id="PTHR43711:SF1">
    <property type="entry name" value="HISTIDINE KINASE 1"/>
    <property type="match status" value="1"/>
</dbReference>
<dbReference type="PROSITE" id="PS50109">
    <property type="entry name" value="HIS_KIN"/>
    <property type="match status" value="1"/>
</dbReference>
<reference evidence="12" key="1">
    <citation type="submission" date="2016-10" db="EMBL/GenBank/DDBJ databases">
        <authorList>
            <person name="Varghese N."/>
            <person name="Submissions S."/>
        </authorList>
    </citation>
    <scope>NUCLEOTIDE SEQUENCE [LARGE SCALE GENOMIC DNA]</scope>
    <source>
        <strain evidence="12">CGMCC 1.8711</strain>
    </source>
</reference>
<keyword evidence="6" id="KW-0902">Two-component regulatory system</keyword>
<dbReference type="InterPro" id="IPR005467">
    <property type="entry name" value="His_kinase_dom"/>
</dbReference>
<dbReference type="SUPFAM" id="SSF47384">
    <property type="entry name" value="Homodimeric domain of signal transducing histidine kinase"/>
    <property type="match status" value="1"/>
</dbReference>
<evidence type="ECO:0000256" key="4">
    <source>
        <dbReference type="ARBA" id="ARBA00022679"/>
    </source>
</evidence>
<evidence type="ECO:0000256" key="5">
    <source>
        <dbReference type="ARBA" id="ARBA00022777"/>
    </source>
</evidence>
<dbReference type="InterPro" id="IPR003661">
    <property type="entry name" value="HisK_dim/P_dom"/>
</dbReference>
<dbReference type="InterPro" id="IPR035965">
    <property type="entry name" value="PAS-like_dom_sf"/>
</dbReference>
<proteinExistence type="predicted"/>
<dbReference type="NCBIfam" id="TIGR00229">
    <property type="entry name" value="sensory_box"/>
    <property type="match status" value="1"/>
</dbReference>
<dbReference type="OrthoDB" id="8127at2157"/>
<dbReference type="Pfam" id="PF16927">
    <property type="entry name" value="HisKA_7TM"/>
    <property type="match status" value="1"/>
</dbReference>
<keyword evidence="4" id="KW-0808">Transferase</keyword>
<feature type="transmembrane region" description="Helical" evidence="8">
    <location>
        <begin position="180"/>
        <end position="201"/>
    </location>
</feature>
<feature type="transmembrane region" description="Helical" evidence="8">
    <location>
        <begin position="70"/>
        <end position="89"/>
    </location>
</feature>
<evidence type="ECO:0000256" key="3">
    <source>
        <dbReference type="ARBA" id="ARBA00022553"/>
    </source>
</evidence>
<sequence length="681" mass="73493">MEFQLSAFSAVLFASAGLAVSSAVIAWRHRDVPGSVAFVVLMALVAVWSAAYGIQLLFTSLGAQIFWDNVQYPAGLLTPVVFFVFVLHYTGRSRFVTRRRLAVAVALPLVASAAVWVPSLRPLVRSGETLELVGPFVVLLPAPGPLFLLVLAYSYALVAVGLGLLFVTTLRTPSLYRRQALLITLGAVVPIAGSVVSYVLGLTVLDLTPIALSAFGVTFSLALTRFRLLDVLPIARDRIIKQLDDGVVVTGIDDRVVDMNPAAEAVLDVDGAIGRPLTALASERAATVAATETGSTTELTVETEGGVRFFEVRASALTDADGVGNATLYVLRDVTARRTRERWFVSLTEHLSDVVTVVDADLRVTYVSPSVEPTLGYEAEGVEGESFLAFVHPDDVSEVRDALSREEADPAQVTYRARAADGSWHTLESRSKNRLSDPVVEGIVVTTRDITEKQTRKRELERQNERLDAFAGVVSHDLRNPLSVATGFAELAEDDPRAEHFERVHSAHDRMSEIIADLLTLTRSGQSVDDPESVTVEDVAKRAWAQVVTDDATLDVCETGRIEADPQRLQQLLENLFRNSIEHGSTGESATANRRDERGTTPTNVRVGPTDDGFYVEDDGPGVPPGSREDVFESGFSTADGGTGVGLAIVRAVAEGHGWSVSVTNGEDGGARFEIRTGERR</sequence>
<feature type="domain" description="Histidine kinase" evidence="9">
    <location>
        <begin position="473"/>
        <end position="681"/>
    </location>
</feature>
<dbReference type="Gene3D" id="3.30.450.20">
    <property type="entry name" value="PAS domain"/>
    <property type="match status" value="2"/>
</dbReference>
<dbReference type="SMART" id="SM00388">
    <property type="entry name" value="HisKA"/>
    <property type="match status" value="1"/>
</dbReference>
<feature type="region of interest" description="Disordered" evidence="7">
    <location>
        <begin position="580"/>
        <end position="627"/>
    </location>
</feature>
<dbReference type="Gene3D" id="1.10.287.130">
    <property type="match status" value="1"/>
</dbReference>
<protein>
    <recommendedName>
        <fullName evidence="2">histidine kinase</fullName>
        <ecNumber evidence="2">2.7.13.3</ecNumber>
    </recommendedName>
</protein>
<dbReference type="CDD" id="cd00082">
    <property type="entry name" value="HisKA"/>
    <property type="match status" value="1"/>
</dbReference>
<name>A0A1I6HD92_9EURY</name>
<dbReference type="STRING" id="555875.SAMN04488124_2076"/>
<evidence type="ECO:0000259" key="10">
    <source>
        <dbReference type="PROSITE" id="PS50112"/>
    </source>
</evidence>
<dbReference type="Pfam" id="PF08447">
    <property type="entry name" value="PAS_3"/>
    <property type="match status" value="1"/>
</dbReference>
<dbReference type="InterPro" id="IPR036097">
    <property type="entry name" value="HisK_dim/P_sf"/>
</dbReference>
<dbReference type="RefSeq" id="WP_089880266.1">
    <property type="nucleotide sequence ID" value="NZ_FOYS01000003.1"/>
</dbReference>
<keyword evidence="12" id="KW-1185">Reference proteome</keyword>
<dbReference type="Pfam" id="PF08448">
    <property type="entry name" value="PAS_4"/>
    <property type="match status" value="1"/>
</dbReference>
<dbReference type="SMART" id="SM00091">
    <property type="entry name" value="PAS"/>
    <property type="match status" value="2"/>
</dbReference>
<keyword evidence="3" id="KW-0597">Phosphoprotein</keyword>
<dbReference type="InterPro" id="IPR013655">
    <property type="entry name" value="PAS_fold_3"/>
</dbReference>
<feature type="domain" description="PAS" evidence="10">
    <location>
        <begin position="340"/>
        <end position="405"/>
    </location>
</feature>
<keyword evidence="8" id="KW-0472">Membrane</keyword>
<dbReference type="PRINTS" id="PR00344">
    <property type="entry name" value="BCTRLSENSOR"/>
</dbReference>
<feature type="transmembrane region" description="Helical" evidence="8">
    <location>
        <begin position="36"/>
        <end position="58"/>
    </location>
</feature>
<dbReference type="InterPro" id="IPR003594">
    <property type="entry name" value="HATPase_dom"/>
</dbReference>
<evidence type="ECO:0000256" key="8">
    <source>
        <dbReference type="SAM" id="Phobius"/>
    </source>
</evidence>
<dbReference type="InterPro" id="IPR050736">
    <property type="entry name" value="Sensor_HK_Regulatory"/>
</dbReference>
<dbReference type="Pfam" id="PF02518">
    <property type="entry name" value="HATPase_c"/>
    <property type="match status" value="1"/>
</dbReference>
<dbReference type="Pfam" id="PF00512">
    <property type="entry name" value="HisKA"/>
    <property type="match status" value="1"/>
</dbReference>
<gene>
    <name evidence="11" type="ORF">SAMN04488124_2076</name>
</gene>
<dbReference type="EC" id="2.7.13.3" evidence="2"/>
<dbReference type="InterPro" id="IPR036890">
    <property type="entry name" value="HATPase_C_sf"/>
</dbReference>
<evidence type="ECO:0000256" key="1">
    <source>
        <dbReference type="ARBA" id="ARBA00000085"/>
    </source>
</evidence>
<dbReference type="InterPro" id="IPR000014">
    <property type="entry name" value="PAS"/>
</dbReference>
<dbReference type="EMBL" id="FOYS01000003">
    <property type="protein sequence ID" value="SFR52318.1"/>
    <property type="molecule type" value="Genomic_DNA"/>
</dbReference>
<dbReference type="PANTHER" id="PTHR43711">
    <property type="entry name" value="TWO-COMPONENT HISTIDINE KINASE"/>
    <property type="match status" value="1"/>
</dbReference>
<dbReference type="AlphaFoldDB" id="A0A1I6HD92"/>